<dbReference type="Proteomes" id="UP000828390">
    <property type="component" value="Unassembled WGS sequence"/>
</dbReference>
<reference evidence="3" key="2">
    <citation type="submission" date="2020-11" db="EMBL/GenBank/DDBJ databases">
        <authorList>
            <person name="McCartney M.A."/>
            <person name="Auch B."/>
            <person name="Kono T."/>
            <person name="Mallez S."/>
            <person name="Becker A."/>
            <person name="Gohl D.M."/>
            <person name="Silverstein K.A.T."/>
            <person name="Koren S."/>
            <person name="Bechman K.B."/>
            <person name="Herman A."/>
            <person name="Abrahante J.E."/>
            <person name="Garbe J."/>
        </authorList>
    </citation>
    <scope>NUCLEOTIDE SEQUENCE</scope>
    <source>
        <strain evidence="3">Duluth1</strain>
        <tissue evidence="3">Whole animal</tissue>
    </source>
</reference>
<organism evidence="3 4">
    <name type="scientific">Dreissena polymorpha</name>
    <name type="common">Zebra mussel</name>
    <name type="synonym">Mytilus polymorpha</name>
    <dbReference type="NCBI Taxonomy" id="45954"/>
    <lineage>
        <taxon>Eukaryota</taxon>
        <taxon>Metazoa</taxon>
        <taxon>Spiralia</taxon>
        <taxon>Lophotrochozoa</taxon>
        <taxon>Mollusca</taxon>
        <taxon>Bivalvia</taxon>
        <taxon>Autobranchia</taxon>
        <taxon>Heteroconchia</taxon>
        <taxon>Euheterodonta</taxon>
        <taxon>Imparidentia</taxon>
        <taxon>Neoheterodontei</taxon>
        <taxon>Myida</taxon>
        <taxon>Dreissenoidea</taxon>
        <taxon>Dreissenidae</taxon>
        <taxon>Dreissena</taxon>
    </lineage>
</organism>
<name>A0A9D4DGM9_DREPO</name>
<keyword evidence="2" id="KW-0812">Transmembrane</keyword>
<evidence type="ECO:0000256" key="2">
    <source>
        <dbReference type="SAM" id="Phobius"/>
    </source>
</evidence>
<keyword evidence="2" id="KW-0472">Membrane</keyword>
<feature type="compositionally biased region" description="Basic and acidic residues" evidence="1">
    <location>
        <begin position="75"/>
        <end position="88"/>
    </location>
</feature>
<reference evidence="3" key="1">
    <citation type="journal article" date="2019" name="bioRxiv">
        <title>The Genome of the Zebra Mussel, Dreissena polymorpha: A Resource for Invasive Species Research.</title>
        <authorList>
            <person name="McCartney M.A."/>
            <person name="Auch B."/>
            <person name="Kono T."/>
            <person name="Mallez S."/>
            <person name="Zhang Y."/>
            <person name="Obille A."/>
            <person name="Becker A."/>
            <person name="Abrahante J.E."/>
            <person name="Garbe J."/>
            <person name="Badalamenti J.P."/>
            <person name="Herman A."/>
            <person name="Mangelson H."/>
            <person name="Liachko I."/>
            <person name="Sullivan S."/>
            <person name="Sone E.D."/>
            <person name="Koren S."/>
            <person name="Silverstein K.A.T."/>
            <person name="Beckman K.B."/>
            <person name="Gohl D.M."/>
        </authorList>
    </citation>
    <scope>NUCLEOTIDE SEQUENCE</scope>
    <source>
        <strain evidence="3">Duluth1</strain>
        <tissue evidence="3">Whole animal</tissue>
    </source>
</reference>
<evidence type="ECO:0000313" key="4">
    <source>
        <dbReference type="Proteomes" id="UP000828390"/>
    </source>
</evidence>
<dbReference type="AlphaFoldDB" id="A0A9D4DGM9"/>
<sequence>MPTTALQEPHNISAISRQTDMPTTASQEAQDATRIYLIEAASVASVLGVLVAILIMYIGVKRRKPKSSASQQNEVTERSPHTIERPHDLGFQNDEFQENQHEQIITSDGKDDGYLEVTMATNMAKYNMLN</sequence>
<accession>A0A9D4DGM9</accession>
<protein>
    <submittedName>
        <fullName evidence="3">Uncharacterized protein</fullName>
    </submittedName>
</protein>
<keyword evidence="2" id="KW-1133">Transmembrane helix</keyword>
<dbReference type="EMBL" id="JAIWYP010000010">
    <property type="protein sequence ID" value="KAH3748686.1"/>
    <property type="molecule type" value="Genomic_DNA"/>
</dbReference>
<evidence type="ECO:0000256" key="1">
    <source>
        <dbReference type="SAM" id="MobiDB-lite"/>
    </source>
</evidence>
<proteinExistence type="predicted"/>
<feature type="region of interest" description="Disordered" evidence="1">
    <location>
        <begin position="62"/>
        <end position="100"/>
    </location>
</feature>
<feature type="region of interest" description="Disordered" evidence="1">
    <location>
        <begin position="1"/>
        <end position="28"/>
    </location>
</feature>
<feature type="transmembrane region" description="Helical" evidence="2">
    <location>
        <begin position="35"/>
        <end position="60"/>
    </location>
</feature>
<evidence type="ECO:0000313" key="3">
    <source>
        <dbReference type="EMBL" id="KAH3748686.1"/>
    </source>
</evidence>
<keyword evidence="4" id="KW-1185">Reference proteome</keyword>
<comment type="caution">
    <text evidence="3">The sequence shown here is derived from an EMBL/GenBank/DDBJ whole genome shotgun (WGS) entry which is preliminary data.</text>
</comment>
<gene>
    <name evidence="3" type="ORF">DPMN_183135</name>
</gene>
<feature type="compositionally biased region" description="Polar residues" evidence="1">
    <location>
        <begin position="13"/>
        <end position="28"/>
    </location>
</feature>